<name>A0A6B3R282_9FLAO</name>
<evidence type="ECO:0000313" key="1">
    <source>
        <dbReference type="EMBL" id="NEV93590.1"/>
    </source>
</evidence>
<dbReference type="EMBL" id="JAAIKD010000003">
    <property type="protein sequence ID" value="NEV93590.1"/>
    <property type="molecule type" value="Genomic_DNA"/>
</dbReference>
<dbReference type="CDD" id="cd07516">
    <property type="entry name" value="HAD_Pase"/>
    <property type="match status" value="1"/>
</dbReference>
<dbReference type="Pfam" id="PF08282">
    <property type="entry name" value="Hydrolase_3"/>
    <property type="match status" value="1"/>
</dbReference>
<dbReference type="GO" id="GO:0016791">
    <property type="term" value="F:phosphatase activity"/>
    <property type="evidence" value="ECO:0007669"/>
    <property type="project" value="TreeGrafter"/>
</dbReference>
<dbReference type="Proteomes" id="UP000478505">
    <property type="component" value="Unassembled WGS sequence"/>
</dbReference>
<accession>A0A6B3R282</accession>
<dbReference type="SFLD" id="SFLDS00003">
    <property type="entry name" value="Haloacid_Dehalogenase"/>
    <property type="match status" value="1"/>
</dbReference>
<dbReference type="PANTHER" id="PTHR10000">
    <property type="entry name" value="PHOSPHOSERINE PHOSPHATASE"/>
    <property type="match status" value="1"/>
</dbReference>
<dbReference type="NCBIfam" id="TIGR01484">
    <property type="entry name" value="HAD-SF-IIB"/>
    <property type="match status" value="1"/>
</dbReference>
<dbReference type="SUPFAM" id="SSF56784">
    <property type="entry name" value="HAD-like"/>
    <property type="match status" value="1"/>
</dbReference>
<protein>
    <submittedName>
        <fullName evidence="1">HAD family phosphatase</fullName>
    </submittedName>
</protein>
<dbReference type="AlphaFoldDB" id="A0A6B3R282"/>
<dbReference type="InterPro" id="IPR036412">
    <property type="entry name" value="HAD-like_sf"/>
</dbReference>
<dbReference type="InterPro" id="IPR000150">
    <property type="entry name" value="Cof"/>
</dbReference>
<dbReference type="InterPro" id="IPR023214">
    <property type="entry name" value="HAD_sf"/>
</dbReference>
<dbReference type="SFLD" id="SFLDG01140">
    <property type="entry name" value="C2.B:_Phosphomannomutase_and_P"/>
    <property type="match status" value="1"/>
</dbReference>
<comment type="caution">
    <text evidence="1">The sequence shown here is derived from an EMBL/GenBank/DDBJ whole genome shotgun (WGS) entry which is preliminary data.</text>
</comment>
<dbReference type="PRINTS" id="PR00119">
    <property type="entry name" value="CATATPASE"/>
</dbReference>
<gene>
    <name evidence="1" type="ORF">G3567_05415</name>
</gene>
<sequence length="267" mass="30210">MIKLICSDIDGTLLNAERELSDKTISEIHKLRNKLPIVLISSRMPSAMRHLQKQLGILNQPLVAYNGGLISVDNTIKHSTTIPFELVRKIVGLNRKGLHLSLFNADDWFAPQADRWTSREINNTKVNPILKTNEDVLELWKTNKTGAHKIMCMGEAEHVSEFYDELAHAFPEDLHLYRSKETYIEIAPRQISKKSAIEFLIASEFDFDLSEVMSFGDNHNDIEMLEACGLGLAVGNAKDEAKRAADEVIGHAKEDGVAKFMLRYFKM</sequence>
<dbReference type="Gene3D" id="3.40.50.1000">
    <property type="entry name" value="HAD superfamily/HAD-like"/>
    <property type="match status" value="1"/>
</dbReference>
<dbReference type="RefSeq" id="WP_164004325.1">
    <property type="nucleotide sequence ID" value="NZ_JAAIKD010000003.1"/>
</dbReference>
<reference evidence="1 2" key="1">
    <citation type="submission" date="2020-02" db="EMBL/GenBank/DDBJ databases">
        <title>Flavobacteriaceae Psychroflexus bacterium YR1-1, complete genome.</title>
        <authorList>
            <person name="Li Y."/>
            <person name="Wu S."/>
        </authorList>
    </citation>
    <scope>NUCLEOTIDE SEQUENCE [LARGE SCALE GENOMIC DNA]</scope>
    <source>
        <strain evidence="1 2">YR1-1</strain>
    </source>
</reference>
<keyword evidence="2" id="KW-1185">Reference proteome</keyword>
<dbReference type="PANTHER" id="PTHR10000:SF8">
    <property type="entry name" value="HAD SUPERFAMILY HYDROLASE-LIKE, TYPE 3"/>
    <property type="match status" value="1"/>
</dbReference>
<dbReference type="InterPro" id="IPR006379">
    <property type="entry name" value="HAD-SF_hydro_IIB"/>
</dbReference>
<evidence type="ECO:0000313" key="2">
    <source>
        <dbReference type="Proteomes" id="UP000478505"/>
    </source>
</evidence>
<organism evidence="1 2">
    <name type="scientific">Psychroflexus aurantiacus</name>
    <dbReference type="NCBI Taxonomy" id="2709310"/>
    <lineage>
        <taxon>Bacteria</taxon>
        <taxon>Pseudomonadati</taxon>
        <taxon>Bacteroidota</taxon>
        <taxon>Flavobacteriia</taxon>
        <taxon>Flavobacteriales</taxon>
        <taxon>Flavobacteriaceae</taxon>
        <taxon>Psychroflexus</taxon>
    </lineage>
</organism>
<dbReference type="GO" id="GO:0005829">
    <property type="term" value="C:cytosol"/>
    <property type="evidence" value="ECO:0007669"/>
    <property type="project" value="TreeGrafter"/>
</dbReference>
<dbReference type="GO" id="GO:0000287">
    <property type="term" value="F:magnesium ion binding"/>
    <property type="evidence" value="ECO:0007669"/>
    <property type="project" value="TreeGrafter"/>
</dbReference>
<dbReference type="PROSITE" id="PS01228">
    <property type="entry name" value="COF_1"/>
    <property type="match status" value="1"/>
</dbReference>
<dbReference type="Gene3D" id="3.30.1240.10">
    <property type="match status" value="1"/>
</dbReference>
<dbReference type="NCBIfam" id="TIGR00099">
    <property type="entry name" value="Cof-subfamily"/>
    <property type="match status" value="1"/>
</dbReference>
<proteinExistence type="predicted"/>